<evidence type="ECO:0000313" key="2">
    <source>
        <dbReference type="EMBL" id="AWA29674.1"/>
    </source>
</evidence>
<protein>
    <submittedName>
        <fullName evidence="2">D-alanine--D-alanine ligase</fullName>
    </submittedName>
</protein>
<dbReference type="EMBL" id="CP028811">
    <property type="protein sequence ID" value="AWA29674.1"/>
    <property type="molecule type" value="Genomic_DNA"/>
</dbReference>
<keyword evidence="1" id="KW-1133">Transmembrane helix</keyword>
<keyword evidence="1" id="KW-0472">Membrane</keyword>
<keyword evidence="2" id="KW-0436">Ligase</keyword>
<dbReference type="InterPro" id="IPR013815">
    <property type="entry name" value="ATP_grasp_subdomain_1"/>
</dbReference>
<dbReference type="GO" id="GO:0016874">
    <property type="term" value="F:ligase activity"/>
    <property type="evidence" value="ECO:0007669"/>
    <property type="project" value="UniProtKB-KW"/>
</dbReference>
<dbReference type="Gene3D" id="3.30.1490.20">
    <property type="entry name" value="ATP-grasp fold, A domain"/>
    <property type="match status" value="1"/>
</dbReference>
<keyword evidence="1" id="KW-0812">Transmembrane</keyword>
<dbReference type="AlphaFoldDB" id="A0A2S0RDG5"/>
<name>A0A2S0RDG5_9FLAO</name>
<reference evidence="2 3" key="1">
    <citation type="submission" date="2018-04" db="EMBL/GenBank/DDBJ databases">
        <title>Genome sequencing of Flavobacterium sp. HYN0048.</title>
        <authorList>
            <person name="Yi H."/>
            <person name="Baek C."/>
        </authorList>
    </citation>
    <scope>NUCLEOTIDE SEQUENCE [LARGE SCALE GENOMIC DNA]</scope>
    <source>
        <strain evidence="2 3">HYN0048</strain>
    </source>
</reference>
<evidence type="ECO:0000313" key="3">
    <source>
        <dbReference type="Proteomes" id="UP000244193"/>
    </source>
</evidence>
<organism evidence="2 3">
    <name type="scientific">Flavobacterium magnum</name>
    <dbReference type="NCBI Taxonomy" id="2162713"/>
    <lineage>
        <taxon>Bacteria</taxon>
        <taxon>Pseudomonadati</taxon>
        <taxon>Bacteroidota</taxon>
        <taxon>Flavobacteriia</taxon>
        <taxon>Flavobacteriales</taxon>
        <taxon>Flavobacteriaceae</taxon>
        <taxon>Flavobacterium</taxon>
    </lineage>
</organism>
<dbReference type="RefSeq" id="WP_108370258.1">
    <property type="nucleotide sequence ID" value="NZ_CP028811.1"/>
</dbReference>
<proteinExistence type="predicted"/>
<sequence>MRLLLHKILHWEYWPFYIVYIPIYFLWAYYALRQRSIFFFNAANPTITNGGFMMESKKEIYDLIPQQYYPKTILAKAGMPLADTIMQTEKHGIQYPLIIKPDIGLRGSAVKKIDNPGELESYLHKADFDCIVQDLIPYENEIGIFYVRYPHEKKGRITGIVAKEFLIVTGDGRSTLEELVKQNPRYELQLKSLRREYGGKLDEVPPAGEKVNLVPYGNHARGAKFIDRTIWATPALNQVMNEICLQINGFYFGRIDLMYDSLEALERGEKFSIVELNGAASEPTHIYDPGHSLFFAWKELSRHIRYMYEISVENHRKGVPYLTHKKGMAEYRLHNLHSKKIVNF</sequence>
<dbReference type="GO" id="GO:0005524">
    <property type="term" value="F:ATP binding"/>
    <property type="evidence" value="ECO:0007669"/>
    <property type="project" value="InterPro"/>
</dbReference>
<feature type="transmembrane region" description="Helical" evidence="1">
    <location>
        <begin position="13"/>
        <end position="32"/>
    </location>
</feature>
<accession>A0A2S0RDG5</accession>
<dbReference type="SUPFAM" id="SSF56059">
    <property type="entry name" value="Glutathione synthetase ATP-binding domain-like"/>
    <property type="match status" value="1"/>
</dbReference>
<gene>
    <name evidence="2" type="ORF">HYN48_06030</name>
</gene>
<evidence type="ECO:0000256" key="1">
    <source>
        <dbReference type="SAM" id="Phobius"/>
    </source>
</evidence>
<keyword evidence="3" id="KW-1185">Reference proteome</keyword>
<dbReference type="Proteomes" id="UP000244193">
    <property type="component" value="Chromosome"/>
</dbReference>
<dbReference type="KEGG" id="fmg:HYN48_06030"/>
<dbReference type="OrthoDB" id="9775266at2"/>